<organism evidence="2 3">
    <name type="scientific">Leishmania panamensis</name>
    <dbReference type="NCBI Taxonomy" id="5679"/>
    <lineage>
        <taxon>Eukaryota</taxon>
        <taxon>Discoba</taxon>
        <taxon>Euglenozoa</taxon>
        <taxon>Kinetoplastea</taxon>
        <taxon>Metakinetoplastina</taxon>
        <taxon>Trypanosomatida</taxon>
        <taxon>Trypanosomatidae</taxon>
        <taxon>Leishmaniinae</taxon>
        <taxon>Leishmania</taxon>
        <taxon>Leishmania guyanensis species complex</taxon>
    </lineage>
</organism>
<dbReference type="SUPFAM" id="SSF51161">
    <property type="entry name" value="Trimeric LpxA-like enzymes"/>
    <property type="match status" value="1"/>
</dbReference>
<feature type="compositionally biased region" description="Polar residues" evidence="1">
    <location>
        <begin position="211"/>
        <end position="223"/>
    </location>
</feature>
<feature type="compositionally biased region" description="Low complexity" evidence="1">
    <location>
        <begin position="105"/>
        <end position="119"/>
    </location>
</feature>
<dbReference type="Proteomes" id="UP000063063">
    <property type="component" value="Chromosome 1"/>
</dbReference>
<dbReference type="Gene3D" id="2.160.10.10">
    <property type="entry name" value="Hexapeptide repeat proteins"/>
    <property type="match status" value="1"/>
</dbReference>
<evidence type="ECO:0000313" key="3">
    <source>
        <dbReference type="Proteomes" id="UP000063063"/>
    </source>
</evidence>
<gene>
    <name evidence="2" type="ORF">LPMP_010750</name>
</gene>
<sequence>MWEDAPLIGAVPVLPCRMSAETTTTSTGTARHGSRRRAPTYYYQSPSAVVDGDVRFGEGCVVLPHARICVSRGYRLHVGPFCLFEDFAELVCDGAATTTTDQPRAGDAPAPSAASDHGHAASPLAKAVVTLHIGSHNHLHSYARVHCTVAAATPSPPPLAWQLIGRGNVFHAFAAAVLMALPHPSSSRSTPSAPQLQRFLGDYNVVTTHSAVSLPQGGTSTRDASAPAPLAEPDERGGRLKRLDEHKDAERPLAPADPTEGTAAAAMLQRSVASSALSPSLAALPVESLPGGASVGNRLFRSEEDDAKLSGAHVRTQLPPAASLSTPLSPAVSSNAASSAFQHVIFFSSELRTDGAAGSSSTATSAFGVPRFGARSAAELPVVVQRIAEEANAGPSTTAEVARTAALSVKPQPISSDSPSPGSIGAAPPTAAMLGPYISDVHSDLRSHEEACIVSEVELKCRHYIHQLLDGHGLQPVAARLDGV</sequence>
<evidence type="ECO:0000256" key="1">
    <source>
        <dbReference type="SAM" id="MobiDB-lite"/>
    </source>
</evidence>
<dbReference type="KEGG" id="lpan:LPMP_010750"/>
<protein>
    <submittedName>
        <fullName evidence="2">Uncharacterized protein</fullName>
    </submittedName>
</protein>
<dbReference type="AlphaFoldDB" id="A0A088RJ79"/>
<accession>A0A088RJ79</accession>
<dbReference type="GeneID" id="22571804"/>
<dbReference type="VEuPathDB" id="TriTrypDB:LPMP_010750"/>
<dbReference type="RefSeq" id="XP_010696716.1">
    <property type="nucleotide sequence ID" value="XM_010698414.1"/>
</dbReference>
<dbReference type="VEuPathDB" id="TriTrypDB:LPAL13_010011800"/>
<dbReference type="InterPro" id="IPR011004">
    <property type="entry name" value="Trimer_LpxA-like_sf"/>
</dbReference>
<evidence type="ECO:0000313" key="2">
    <source>
        <dbReference type="EMBL" id="AIN95174.1"/>
    </source>
</evidence>
<name>A0A088RJ79_LEIPA</name>
<reference evidence="2 3" key="1">
    <citation type="journal article" date="2015" name="Sci. Rep.">
        <title>The genome of Leishmania panamensis: insights into genomics of the L. (Viannia) subgenus.</title>
        <authorList>
            <person name="Llanes A."/>
            <person name="Restrepo C.M."/>
            <person name="Vecchio G.D."/>
            <person name="Anguizola F.J."/>
            <person name="Lleonart R."/>
        </authorList>
    </citation>
    <scope>NUCLEOTIDE SEQUENCE [LARGE SCALE GENOMIC DNA]</scope>
    <source>
        <strain evidence="2 3">MHOM/PA/94/PSC-1</strain>
    </source>
</reference>
<feature type="region of interest" description="Disordered" evidence="1">
    <location>
        <begin position="100"/>
        <end position="119"/>
    </location>
</feature>
<proteinExistence type="predicted"/>
<keyword evidence="3" id="KW-1185">Reference proteome</keyword>
<dbReference type="eggNOG" id="ENOG502SJUP">
    <property type="taxonomic scope" value="Eukaryota"/>
</dbReference>
<dbReference type="EMBL" id="CP009370">
    <property type="protein sequence ID" value="AIN95174.1"/>
    <property type="molecule type" value="Genomic_DNA"/>
</dbReference>
<feature type="region of interest" description="Disordered" evidence="1">
    <location>
        <begin position="211"/>
        <end position="239"/>
    </location>
</feature>
<dbReference type="OrthoDB" id="265806at2759"/>